<dbReference type="SUPFAM" id="SSF46565">
    <property type="entry name" value="Chaperone J-domain"/>
    <property type="match status" value="1"/>
</dbReference>
<keyword evidence="4" id="KW-1185">Reference proteome</keyword>
<name>A0ABP0KFH4_9DINO</name>
<dbReference type="InterPro" id="IPR044713">
    <property type="entry name" value="DNJA1/2-like"/>
</dbReference>
<dbReference type="PANTHER" id="PTHR43888">
    <property type="entry name" value="DNAJ-LIKE-2, ISOFORM A-RELATED"/>
    <property type="match status" value="1"/>
</dbReference>
<feature type="region of interest" description="Disordered" evidence="1">
    <location>
        <begin position="74"/>
        <end position="93"/>
    </location>
</feature>
<dbReference type="PROSITE" id="PS50076">
    <property type="entry name" value="DNAJ_2"/>
    <property type="match status" value="1"/>
</dbReference>
<dbReference type="PROSITE" id="PS00636">
    <property type="entry name" value="DNAJ_1"/>
    <property type="match status" value="1"/>
</dbReference>
<protein>
    <submittedName>
        <fullName evidence="3">DnaJ protein homolog ANJ1</fullName>
    </submittedName>
</protein>
<dbReference type="InterPro" id="IPR036869">
    <property type="entry name" value="J_dom_sf"/>
</dbReference>
<dbReference type="SMART" id="SM00271">
    <property type="entry name" value="DnaJ"/>
    <property type="match status" value="1"/>
</dbReference>
<feature type="compositionally biased region" description="Basic and acidic residues" evidence="1">
    <location>
        <begin position="81"/>
        <end position="93"/>
    </location>
</feature>
<dbReference type="InterPro" id="IPR036410">
    <property type="entry name" value="HSP_DnaJ_Cys-rich_dom_sf"/>
</dbReference>
<dbReference type="Proteomes" id="UP001642464">
    <property type="component" value="Unassembled WGS sequence"/>
</dbReference>
<gene>
    <name evidence="3" type="ORF">SCF082_LOCUS17142</name>
</gene>
<dbReference type="SUPFAM" id="SSF49493">
    <property type="entry name" value="HSP40/DnaJ peptide-binding domain"/>
    <property type="match status" value="1"/>
</dbReference>
<evidence type="ECO:0000259" key="2">
    <source>
        <dbReference type="PROSITE" id="PS50076"/>
    </source>
</evidence>
<dbReference type="Pfam" id="PF01556">
    <property type="entry name" value="DnaJ_C"/>
    <property type="match status" value="1"/>
</dbReference>
<proteinExistence type="predicted"/>
<evidence type="ECO:0000256" key="1">
    <source>
        <dbReference type="SAM" id="MobiDB-lite"/>
    </source>
</evidence>
<feature type="domain" description="J" evidence="2">
    <location>
        <begin position="34"/>
        <end position="116"/>
    </location>
</feature>
<dbReference type="SUPFAM" id="SSF57938">
    <property type="entry name" value="DnaJ/Hsp40 cysteine-rich domain"/>
    <property type="match status" value="1"/>
</dbReference>
<dbReference type="InterPro" id="IPR008971">
    <property type="entry name" value="HSP40/DnaJ_pept-bd"/>
</dbReference>
<feature type="region of interest" description="Disordered" evidence="1">
    <location>
        <begin position="46"/>
        <end position="69"/>
    </location>
</feature>
<dbReference type="Gene3D" id="2.60.260.20">
    <property type="entry name" value="Urease metallochaperone UreE, N-terminal domain"/>
    <property type="match status" value="1"/>
</dbReference>
<dbReference type="CDD" id="cd06257">
    <property type="entry name" value="DnaJ"/>
    <property type="match status" value="1"/>
</dbReference>
<dbReference type="Pfam" id="PF00226">
    <property type="entry name" value="DnaJ"/>
    <property type="match status" value="1"/>
</dbReference>
<evidence type="ECO:0000313" key="3">
    <source>
        <dbReference type="EMBL" id="CAK9025572.1"/>
    </source>
</evidence>
<dbReference type="InterPro" id="IPR002939">
    <property type="entry name" value="DnaJ_C"/>
</dbReference>
<dbReference type="EMBL" id="CAXAMM010011225">
    <property type="protein sequence ID" value="CAK9025572.1"/>
    <property type="molecule type" value="Genomic_DNA"/>
</dbReference>
<accession>A0ABP0KFH4</accession>
<sequence length="335" mass="37609">MRPLTFASDRSPTAARHASKAWPWLSRRFGAVRPAICVLRIERGGDPSSLPTTIEPDPRHRPAEQHQPASLVQAYHKQAREKHPDKGGDPDEFKEVNRAFEVLSDDEKRRRYVRVARDRWIEALRRGGQWRWDHTGEEGLEHVAWVAFGLTAWSGDEHASELLFGLLVNQRLIGSKHDRCGAPTLLSDLLSAQEDAGQVTLEELYTGITRQLPILRKVVDESGQSCRCDVCDGKGVALQVVRMGPFAQKVEHRPIPVQQTCEKCQGTGQALKMRSQREVLEVFVEKGSPNGHKIILHGKADEAPGCEPGDLVVVVREQAVDLPDKWRGVKKMAKW</sequence>
<dbReference type="InterPro" id="IPR018253">
    <property type="entry name" value="DnaJ_domain_CS"/>
</dbReference>
<dbReference type="Gene3D" id="1.10.287.110">
    <property type="entry name" value="DnaJ domain"/>
    <property type="match status" value="1"/>
</dbReference>
<evidence type="ECO:0000313" key="4">
    <source>
        <dbReference type="Proteomes" id="UP001642464"/>
    </source>
</evidence>
<organism evidence="3 4">
    <name type="scientific">Durusdinium trenchii</name>
    <dbReference type="NCBI Taxonomy" id="1381693"/>
    <lineage>
        <taxon>Eukaryota</taxon>
        <taxon>Sar</taxon>
        <taxon>Alveolata</taxon>
        <taxon>Dinophyceae</taxon>
        <taxon>Suessiales</taxon>
        <taxon>Symbiodiniaceae</taxon>
        <taxon>Durusdinium</taxon>
    </lineage>
</organism>
<reference evidence="3 4" key="1">
    <citation type="submission" date="2024-02" db="EMBL/GenBank/DDBJ databases">
        <authorList>
            <person name="Chen Y."/>
            <person name="Shah S."/>
            <person name="Dougan E. K."/>
            <person name="Thang M."/>
            <person name="Chan C."/>
        </authorList>
    </citation>
    <scope>NUCLEOTIDE SEQUENCE [LARGE SCALE GENOMIC DNA]</scope>
</reference>
<comment type="caution">
    <text evidence="3">The sequence shown here is derived from an EMBL/GenBank/DDBJ whole genome shotgun (WGS) entry which is preliminary data.</text>
</comment>
<dbReference type="InterPro" id="IPR001623">
    <property type="entry name" value="DnaJ_domain"/>
</dbReference>